<keyword evidence="1" id="KW-0436">Ligase</keyword>
<dbReference type="EMBL" id="CALSDN010000011">
    <property type="protein sequence ID" value="CAH6722761.1"/>
    <property type="molecule type" value="Genomic_DNA"/>
</dbReference>
<proteinExistence type="predicted"/>
<comment type="caution">
    <text evidence="1">The sequence shown here is derived from an EMBL/GenBank/DDBJ whole genome shotgun (WGS) entry which is preliminary data.</text>
</comment>
<gene>
    <name evidence="1" type="ORF">CLIB1444_11S00540</name>
</gene>
<keyword evidence="2" id="KW-1185">Reference proteome</keyword>
<protein>
    <submittedName>
        <fullName evidence="1">Aspartate--tRNA ligase, mitochondrial</fullName>
    </submittedName>
</protein>
<evidence type="ECO:0000313" key="2">
    <source>
        <dbReference type="Proteomes" id="UP001152531"/>
    </source>
</evidence>
<organism evidence="1 2">
    <name type="scientific">[Candida] jaroonii</name>
    <dbReference type="NCBI Taxonomy" id="467808"/>
    <lineage>
        <taxon>Eukaryota</taxon>
        <taxon>Fungi</taxon>
        <taxon>Dikarya</taxon>
        <taxon>Ascomycota</taxon>
        <taxon>Saccharomycotina</taxon>
        <taxon>Pichiomycetes</taxon>
        <taxon>Debaryomycetaceae</taxon>
        <taxon>Yamadazyma</taxon>
    </lineage>
</organism>
<evidence type="ECO:0000313" key="1">
    <source>
        <dbReference type="EMBL" id="CAH6722761.1"/>
    </source>
</evidence>
<sequence>MKQILVRSFIRFKSSLPPLSTLEKFNFRVSTHTINQVNENIDEYLNQPIVLNGHLNRKPRLMAKNSFAEIRDSSGNSVQLIFRPESTGEKHFQTIESSMVEESCSVEGLVKLKETRDGSKQWELLVTNYQRLNESNLDAARLENLKHTNPQDLPPHFRYLQLRSKKYQDNLKIRSKLSNLIRSTFIESHDFTEIETPLLFKSTPEGAREFLVPTRSSNLFYALPQSPQQYKQILMSSGFTRYFQLAKCFRDEDLRADRQPEFTQVDLEMSFVSSSDQVQIVVEDVIYQVFNKGAELPMYIVNEKGNLIELKNFNNDKTQFTKLTYQDALSKYGIDKPDLRFDLAFKNLSAYFTNNNEDFPIVEACVLKQGLVDGKIPKALTDSLNYNRRKPFVIGIKKPADIKWYRKFVEKGILTLRGEETAIDNFLSVEVGDIVAFSDRMEIPYENPTPLGKFRQLAISEYDNKWQRPIETSEGLIDEYDASKVFVGSWVVDFPLFNPTDVSNGDEAYPSYDKSNFESTHHPFTMVKTEDYKKLSSDPLAAHGEHYDLVVNGVEVGGGSRRVHDAKLQQFIFEEILGIENYRQLFGHLLDALSMGCPPHAGLAIGFDRLCAMVVGSSSIRDVIAFPKNQSGVDMVVESPTSVDEKVLKEYFIKSL</sequence>
<accession>A0ACA9YCI6</accession>
<name>A0ACA9YCI6_9ASCO</name>
<reference evidence="1" key="1">
    <citation type="submission" date="2022-06" db="EMBL/GenBank/DDBJ databases">
        <authorList>
            <person name="Legras J.-L."/>
            <person name="Devillers H."/>
            <person name="Grondin C."/>
        </authorList>
    </citation>
    <scope>NUCLEOTIDE SEQUENCE</scope>
    <source>
        <strain evidence="1">CLIB 1444</strain>
    </source>
</reference>
<dbReference type="Proteomes" id="UP001152531">
    <property type="component" value="Unassembled WGS sequence"/>
</dbReference>